<dbReference type="InterPro" id="IPR013154">
    <property type="entry name" value="ADH-like_N"/>
</dbReference>
<evidence type="ECO:0000256" key="2">
    <source>
        <dbReference type="ARBA" id="ARBA00022833"/>
    </source>
</evidence>
<organism evidence="6 7">
    <name type="scientific">Fomitopsis schrenkii</name>
    <name type="common">Brown rot fungus</name>
    <dbReference type="NCBI Taxonomy" id="2126942"/>
    <lineage>
        <taxon>Eukaryota</taxon>
        <taxon>Fungi</taxon>
        <taxon>Dikarya</taxon>
        <taxon>Basidiomycota</taxon>
        <taxon>Agaricomycotina</taxon>
        <taxon>Agaricomycetes</taxon>
        <taxon>Polyporales</taxon>
        <taxon>Fomitopsis</taxon>
    </lineage>
</organism>
<evidence type="ECO:0000313" key="7">
    <source>
        <dbReference type="Proteomes" id="UP000015241"/>
    </source>
</evidence>
<keyword evidence="2 4" id="KW-0862">Zinc</keyword>
<dbReference type="GO" id="GO:0016491">
    <property type="term" value="F:oxidoreductase activity"/>
    <property type="evidence" value="ECO:0007669"/>
    <property type="project" value="UniProtKB-KW"/>
</dbReference>
<dbReference type="Gene3D" id="3.40.50.720">
    <property type="entry name" value="NAD(P)-binding Rossmann-like Domain"/>
    <property type="match status" value="1"/>
</dbReference>
<feature type="domain" description="Enoyl reductase (ER)" evidence="5">
    <location>
        <begin position="11"/>
        <end position="343"/>
    </location>
</feature>
<reference evidence="6 7" key="1">
    <citation type="journal article" date="2012" name="Science">
        <title>The Paleozoic origin of enzymatic lignin decomposition reconstructed from 31 fungal genomes.</title>
        <authorList>
            <person name="Floudas D."/>
            <person name="Binder M."/>
            <person name="Riley R."/>
            <person name="Barry K."/>
            <person name="Blanchette R.A."/>
            <person name="Henrissat B."/>
            <person name="Martinez A.T."/>
            <person name="Otillar R."/>
            <person name="Spatafora J.W."/>
            <person name="Yadav J.S."/>
            <person name="Aerts A."/>
            <person name="Benoit I."/>
            <person name="Boyd A."/>
            <person name="Carlson A."/>
            <person name="Copeland A."/>
            <person name="Coutinho P.M."/>
            <person name="de Vries R.P."/>
            <person name="Ferreira P."/>
            <person name="Findley K."/>
            <person name="Foster B."/>
            <person name="Gaskell J."/>
            <person name="Glotzer D."/>
            <person name="Gorecki P."/>
            <person name="Heitman J."/>
            <person name="Hesse C."/>
            <person name="Hori C."/>
            <person name="Igarashi K."/>
            <person name="Jurgens J.A."/>
            <person name="Kallen N."/>
            <person name="Kersten P."/>
            <person name="Kohler A."/>
            <person name="Kuees U."/>
            <person name="Kumar T.K.A."/>
            <person name="Kuo A."/>
            <person name="LaButti K."/>
            <person name="Larrondo L.F."/>
            <person name="Lindquist E."/>
            <person name="Ling A."/>
            <person name="Lombard V."/>
            <person name="Lucas S."/>
            <person name="Lundell T."/>
            <person name="Martin R."/>
            <person name="McLaughlin D.J."/>
            <person name="Morgenstern I."/>
            <person name="Morin E."/>
            <person name="Murat C."/>
            <person name="Nagy L.G."/>
            <person name="Nolan M."/>
            <person name="Ohm R.A."/>
            <person name="Patyshakuliyeva A."/>
            <person name="Rokas A."/>
            <person name="Ruiz-Duenas F.J."/>
            <person name="Sabat G."/>
            <person name="Salamov A."/>
            <person name="Samejima M."/>
            <person name="Schmutz J."/>
            <person name="Slot J.C."/>
            <person name="St John F."/>
            <person name="Stenlid J."/>
            <person name="Sun H."/>
            <person name="Sun S."/>
            <person name="Syed K."/>
            <person name="Tsang A."/>
            <person name="Wiebenga A."/>
            <person name="Young D."/>
            <person name="Pisabarro A."/>
            <person name="Eastwood D.C."/>
            <person name="Martin F."/>
            <person name="Cullen D."/>
            <person name="Grigoriev I.V."/>
            <person name="Hibbett D.S."/>
        </authorList>
    </citation>
    <scope>NUCLEOTIDE SEQUENCE</scope>
    <source>
        <strain evidence="7">FP-58527</strain>
    </source>
</reference>
<evidence type="ECO:0000256" key="4">
    <source>
        <dbReference type="RuleBase" id="RU361277"/>
    </source>
</evidence>
<dbReference type="HOGENOM" id="CLU_026673_11_0_1"/>
<evidence type="ECO:0000256" key="1">
    <source>
        <dbReference type="ARBA" id="ARBA00022723"/>
    </source>
</evidence>
<dbReference type="Pfam" id="PF08240">
    <property type="entry name" value="ADH_N"/>
    <property type="match status" value="1"/>
</dbReference>
<dbReference type="InterPro" id="IPR011032">
    <property type="entry name" value="GroES-like_sf"/>
</dbReference>
<dbReference type="InterPro" id="IPR036291">
    <property type="entry name" value="NAD(P)-bd_dom_sf"/>
</dbReference>
<dbReference type="Proteomes" id="UP000015241">
    <property type="component" value="Unassembled WGS sequence"/>
</dbReference>
<dbReference type="STRING" id="743788.S8DXU9"/>
<comment type="similarity">
    <text evidence="4">Belongs to the zinc-containing alcohol dehydrogenase family.</text>
</comment>
<dbReference type="InParanoid" id="S8DXU9"/>
<dbReference type="GO" id="GO:0008270">
    <property type="term" value="F:zinc ion binding"/>
    <property type="evidence" value="ECO:0007669"/>
    <property type="project" value="InterPro"/>
</dbReference>
<evidence type="ECO:0000256" key="3">
    <source>
        <dbReference type="ARBA" id="ARBA00023002"/>
    </source>
</evidence>
<dbReference type="EMBL" id="KE504176">
    <property type="protein sequence ID" value="EPS97452.1"/>
    <property type="molecule type" value="Genomic_DNA"/>
</dbReference>
<keyword evidence="3" id="KW-0560">Oxidoreductase</keyword>
<dbReference type="eggNOG" id="KOG0024">
    <property type="taxonomic scope" value="Eukaryota"/>
</dbReference>
<dbReference type="InterPro" id="IPR013149">
    <property type="entry name" value="ADH-like_C"/>
</dbReference>
<dbReference type="SUPFAM" id="SSF50129">
    <property type="entry name" value="GroES-like"/>
    <property type="match status" value="1"/>
</dbReference>
<dbReference type="PANTHER" id="PTHR43401:SF2">
    <property type="entry name" value="L-THREONINE 3-DEHYDROGENASE"/>
    <property type="match status" value="1"/>
</dbReference>
<protein>
    <recommendedName>
        <fullName evidence="5">Enoyl reductase (ER) domain-containing protein</fullName>
    </recommendedName>
</protein>
<proteinExistence type="inferred from homology"/>
<dbReference type="PANTHER" id="PTHR43401">
    <property type="entry name" value="L-THREONINE 3-DEHYDROGENASE"/>
    <property type="match status" value="1"/>
</dbReference>
<keyword evidence="7" id="KW-1185">Reference proteome</keyword>
<dbReference type="Gene3D" id="3.90.180.10">
    <property type="entry name" value="Medium-chain alcohol dehydrogenases, catalytic domain"/>
    <property type="match status" value="1"/>
</dbReference>
<dbReference type="InterPro" id="IPR020843">
    <property type="entry name" value="ER"/>
</dbReference>
<sequence length="346" mass="37373">MAGTMKAVQYASPRNFKITKVPIPEPGDDEVLLKVTCCGVCGTDGHVHEGEFISSFPLIPGHEVVGVIAEVGKDVTDFAKGDRCVADPGVTCGSCFYCRRGQSLLCENFQGKGVSATQPGGFSEYITFSAHKVYKITNLTDEEATLIEPAACAVHGMDKLGTAVGIDALVIGAGPTGLVLAQLLKLNGATRVVVAANKGIKTELAKQLEAAHEYVELDRQDPDAQWAQLKKDNPYGFDVVVEATGSEKIANEAIHYVRRGGKLMVYGVYDNAARVHWSPYKIFQDEIQIIGSFAQTHCFPRAVQYLDSGKVRVKGMVTDVFTIAEYEKALEKMNSRGALKIAVKPN</sequence>
<dbReference type="InterPro" id="IPR050129">
    <property type="entry name" value="Zn_alcohol_dh"/>
</dbReference>
<dbReference type="CDD" id="cd08234">
    <property type="entry name" value="threonine_DH_like"/>
    <property type="match status" value="1"/>
</dbReference>
<evidence type="ECO:0000313" key="6">
    <source>
        <dbReference type="EMBL" id="EPS97452.1"/>
    </source>
</evidence>
<accession>S8DXU9</accession>
<dbReference type="PROSITE" id="PS00059">
    <property type="entry name" value="ADH_ZINC"/>
    <property type="match status" value="1"/>
</dbReference>
<dbReference type="SMART" id="SM00829">
    <property type="entry name" value="PKS_ER"/>
    <property type="match status" value="1"/>
</dbReference>
<evidence type="ECO:0000259" key="5">
    <source>
        <dbReference type="SMART" id="SM00829"/>
    </source>
</evidence>
<dbReference type="OrthoDB" id="5363962at2759"/>
<dbReference type="AlphaFoldDB" id="S8DXU9"/>
<dbReference type="Pfam" id="PF00107">
    <property type="entry name" value="ADH_zinc_N"/>
    <property type="match status" value="1"/>
</dbReference>
<gene>
    <name evidence="6" type="ORF">FOMPIDRAFT_1025056</name>
</gene>
<dbReference type="SUPFAM" id="SSF51735">
    <property type="entry name" value="NAD(P)-binding Rossmann-fold domains"/>
    <property type="match status" value="1"/>
</dbReference>
<keyword evidence="1 4" id="KW-0479">Metal-binding</keyword>
<name>S8DXU9_FOMSC</name>
<comment type="cofactor">
    <cofactor evidence="4">
        <name>Zn(2+)</name>
        <dbReference type="ChEBI" id="CHEBI:29105"/>
    </cofactor>
</comment>
<dbReference type="InterPro" id="IPR002328">
    <property type="entry name" value="ADH_Zn_CS"/>
</dbReference>